<reference evidence="2 3" key="1">
    <citation type="submission" date="2019-02" db="EMBL/GenBank/DDBJ databases">
        <title>Deep-cultivation of Planctomycetes and their phenomic and genomic characterization uncovers novel biology.</title>
        <authorList>
            <person name="Wiegand S."/>
            <person name="Jogler M."/>
            <person name="Boedeker C."/>
            <person name="Pinto D."/>
            <person name="Vollmers J."/>
            <person name="Rivas-Marin E."/>
            <person name="Kohn T."/>
            <person name="Peeters S.H."/>
            <person name="Heuer A."/>
            <person name="Rast P."/>
            <person name="Oberbeckmann S."/>
            <person name="Bunk B."/>
            <person name="Jeske O."/>
            <person name="Meyerdierks A."/>
            <person name="Storesund J.E."/>
            <person name="Kallscheuer N."/>
            <person name="Luecker S."/>
            <person name="Lage O.M."/>
            <person name="Pohl T."/>
            <person name="Merkel B.J."/>
            <person name="Hornburger P."/>
            <person name="Mueller R.-W."/>
            <person name="Bruemmer F."/>
            <person name="Labrenz M."/>
            <person name="Spormann A.M."/>
            <person name="Op den Camp H."/>
            <person name="Overmann J."/>
            <person name="Amann R."/>
            <person name="Jetten M.S.M."/>
            <person name="Mascher T."/>
            <person name="Medema M.H."/>
            <person name="Devos D.P."/>
            <person name="Kaster A.-K."/>
            <person name="Ovreas L."/>
            <person name="Rohde M."/>
            <person name="Galperin M.Y."/>
            <person name="Jogler C."/>
        </authorList>
    </citation>
    <scope>NUCLEOTIDE SEQUENCE [LARGE SCALE GENOMIC DNA]</scope>
    <source>
        <strain evidence="2 3">Spa11</strain>
    </source>
</reference>
<name>A0A518K8B9_9BACT</name>
<proteinExistence type="predicted"/>
<dbReference type="InterPro" id="IPR010272">
    <property type="entry name" value="T6SS_TssF"/>
</dbReference>
<dbReference type="PANTHER" id="PTHR35370:SF1">
    <property type="entry name" value="TYPE VI SECRETION SYSTEM COMPONENT TSSF1"/>
    <property type="match status" value="1"/>
</dbReference>
<evidence type="ECO:0000313" key="2">
    <source>
        <dbReference type="EMBL" id="QDV74007.1"/>
    </source>
</evidence>
<dbReference type="PANTHER" id="PTHR35370">
    <property type="entry name" value="CYTOPLASMIC PROTEIN-RELATED-RELATED"/>
    <property type="match status" value="1"/>
</dbReference>
<evidence type="ECO:0000313" key="3">
    <source>
        <dbReference type="Proteomes" id="UP000316426"/>
    </source>
</evidence>
<organism evidence="2 3">
    <name type="scientific">Botrimarina mediterranea</name>
    <dbReference type="NCBI Taxonomy" id="2528022"/>
    <lineage>
        <taxon>Bacteria</taxon>
        <taxon>Pseudomonadati</taxon>
        <taxon>Planctomycetota</taxon>
        <taxon>Planctomycetia</taxon>
        <taxon>Pirellulales</taxon>
        <taxon>Lacipirellulaceae</taxon>
        <taxon>Botrimarina</taxon>
    </lineage>
</organism>
<accession>A0A518K8B9</accession>
<feature type="region of interest" description="Disordered" evidence="1">
    <location>
        <begin position="96"/>
        <end position="115"/>
    </location>
</feature>
<dbReference type="NCBIfam" id="TIGR03359">
    <property type="entry name" value="VI_chp_6"/>
    <property type="match status" value="1"/>
</dbReference>
<protein>
    <recommendedName>
        <fullName evidence="4">Type VI secretion system baseplate subunit TssF</fullName>
    </recommendedName>
</protein>
<evidence type="ECO:0000256" key="1">
    <source>
        <dbReference type="SAM" id="MobiDB-lite"/>
    </source>
</evidence>
<dbReference type="Pfam" id="PF05947">
    <property type="entry name" value="T6SS_TssF"/>
    <property type="match status" value="1"/>
</dbReference>
<dbReference type="Proteomes" id="UP000316426">
    <property type="component" value="Chromosome"/>
</dbReference>
<gene>
    <name evidence="2" type="ORF">Spa11_22060</name>
</gene>
<dbReference type="KEGG" id="bmei:Spa11_22060"/>
<dbReference type="PIRSF" id="PIRSF028304">
    <property type="entry name" value="UCP028304"/>
    <property type="match status" value="1"/>
</dbReference>
<sequence length="615" mass="68358">MSTTLYPYYERELHFIRHDAEEFAKQFPAAAGQLLLDGGQSRDPHVERLMEAFALLSARVEKKLDEEFPEVTDGLLGTLYPHYLAPIPSMAIAEFKPDPSAPQPTGTPVPRGSRLRATTPDGVACRYRTCYDTTLWPLDIVESRVELPPFAPSLSPPPKTQGVLRIRLRAHADMALADLTLDKLRFHLQGDAVLVAKLYELLLTSVTSIEVYDAEASDKRRLAVLSDGAIQPVGFEENEGLLPYPATSNHAYRLLTELFAFPQKFAFLDLSSLAPALVEAGRTVDVVVYLSEVDERLAAEVDADTLRLGCTPIVNLFEKVCEPIRLTHTRTEYPIVPDAQQRDATEVYAIDRVVTVDGMKSQELRPLYSLNHENSWPGADEARAFWHTRRRPSDRCDDAGSDVWLRVADRDFDNEKPAEHTVTVHATCTNRNAPERLTGGPHGTPLVGDTPLPIRSVRCLSRPTAPMQPPLGPRDAWRLVSHLSLNHLSLVDERFAAPALQELLRLYDFADRRRDRRRAILNSEMIDGVVSLSSRPTTCRIGGAQTGGFCRGVAVELVVDEESYRGVGAYLFASVLEHFFAEYATVNSFTRLTLATKQSGVVKTWPARAGGVQLV</sequence>
<keyword evidence="3" id="KW-1185">Reference proteome</keyword>
<dbReference type="RefSeq" id="WP_145111984.1">
    <property type="nucleotide sequence ID" value="NZ_CP036349.1"/>
</dbReference>
<dbReference type="EMBL" id="CP036349">
    <property type="protein sequence ID" value="QDV74007.1"/>
    <property type="molecule type" value="Genomic_DNA"/>
</dbReference>
<evidence type="ECO:0008006" key="4">
    <source>
        <dbReference type="Google" id="ProtNLM"/>
    </source>
</evidence>
<dbReference type="AlphaFoldDB" id="A0A518K8B9"/>